<evidence type="ECO:0000313" key="8">
    <source>
        <dbReference type="Proteomes" id="UP001139353"/>
    </source>
</evidence>
<dbReference type="InterPro" id="IPR013325">
    <property type="entry name" value="RNA_pol_sigma_r2"/>
</dbReference>
<feature type="domain" description="RNA polymerase sigma-70 region 4" evidence="6">
    <location>
        <begin position="172"/>
        <end position="216"/>
    </location>
</feature>
<comment type="caution">
    <text evidence="7">The sequence shown here is derived from an EMBL/GenBank/DDBJ whole genome shotgun (WGS) entry which is preliminary data.</text>
</comment>
<protein>
    <submittedName>
        <fullName evidence="7">Sigma-70 family RNA polymerase sigma factor</fullName>
    </submittedName>
</protein>
<dbReference type="Proteomes" id="UP001139353">
    <property type="component" value="Unassembled WGS sequence"/>
</dbReference>
<feature type="region of interest" description="Disordered" evidence="5">
    <location>
        <begin position="266"/>
        <end position="292"/>
    </location>
</feature>
<dbReference type="InterPro" id="IPR000943">
    <property type="entry name" value="RNA_pol_sigma70"/>
</dbReference>
<dbReference type="GO" id="GO:0006352">
    <property type="term" value="P:DNA-templated transcription initiation"/>
    <property type="evidence" value="ECO:0007669"/>
    <property type="project" value="InterPro"/>
</dbReference>
<evidence type="ECO:0000313" key="7">
    <source>
        <dbReference type="EMBL" id="MCK9686199.1"/>
    </source>
</evidence>
<dbReference type="InterPro" id="IPR013324">
    <property type="entry name" value="RNA_pol_sigma_r3/r4-like"/>
</dbReference>
<dbReference type="EMBL" id="JAJLJH010000002">
    <property type="protein sequence ID" value="MCK9686199.1"/>
    <property type="molecule type" value="Genomic_DNA"/>
</dbReference>
<feature type="compositionally biased region" description="Gly residues" evidence="5">
    <location>
        <begin position="283"/>
        <end position="292"/>
    </location>
</feature>
<keyword evidence="8" id="KW-1185">Reference proteome</keyword>
<dbReference type="SUPFAM" id="SSF88659">
    <property type="entry name" value="Sigma3 and sigma4 domains of RNA polymerase sigma factors"/>
    <property type="match status" value="2"/>
</dbReference>
<dbReference type="NCBIfam" id="TIGR02937">
    <property type="entry name" value="sigma70-ECF"/>
    <property type="match status" value="1"/>
</dbReference>
<dbReference type="InterPro" id="IPR007630">
    <property type="entry name" value="RNA_pol_sigma70_r4"/>
</dbReference>
<keyword evidence="3" id="KW-0238">DNA-binding</keyword>
<reference evidence="7" key="1">
    <citation type="submission" date="2021-11" db="EMBL/GenBank/DDBJ databases">
        <title>BS-T2-15 a new species belonging to the Comamonadaceae family isolated from the soil of a French oak forest.</title>
        <authorList>
            <person name="Mieszkin S."/>
            <person name="Alain K."/>
        </authorList>
    </citation>
    <scope>NUCLEOTIDE SEQUENCE</scope>
    <source>
        <strain evidence="7">BS-T2-15</strain>
    </source>
</reference>
<dbReference type="Gene3D" id="1.10.1740.10">
    <property type="match status" value="1"/>
</dbReference>
<evidence type="ECO:0000259" key="6">
    <source>
        <dbReference type="Pfam" id="PF04545"/>
    </source>
</evidence>
<dbReference type="Gene3D" id="1.20.140.160">
    <property type="match status" value="1"/>
</dbReference>
<keyword evidence="1" id="KW-0805">Transcription regulation</keyword>
<evidence type="ECO:0000256" key="5">
    <source>
        <dbReference type="SAM" id="MobiDB-lite"/>
    </source>
</evidence>
<feature type="region of interest" description="Disordered" evidence="5">
    <location>
        <begin position="121"/>
        <end position="152"/>
    </location>
</feature>
<keyword evidence="2" id="KW-0731">Sigma factor</keyword>
<dbReference type="PANTHER" id="PTHR30385:SF7">
    <property type="entry name" value="RNA POLYMERASE SIGMA FACTOR FLIA"/>
    <property type="match status" value="1"/>
</dbReference>
<dbReference type="SUPFAM" id="SSF88946">
    <property type="entry name" value="Sigma2 domain of RNA polymerase sigma factors"/>
    <property type="match status" value="1"/>
</dbReference>
<evidence type="ECO:0000256" key="1">
    <source>
        <dbReference type="ARBA" id="ARBA00023015"/>
    </source>
</evidence>
<gene>
    <name evidence="7" type="ORF">LPC04_10830</name>
</gene>
<dbReference type="InterPro" id="IPR014284">
    <property type="entry name" value="RNA_pol_sigma-70_dom"/>
</dbReference>
<evidence type="ECO:0000256" key="3">
    <source>
        <dbReference type="ARBA" id="ARBA00023125"/>
    </source>
</evidence>
<dbReference type="GO" id="GO:0003677">
    <property type="term" value="F:DNA binding"/>
    <property type="evidence" value="ECO:0007669"/>
    <property type="project" value="UniProtKB-KW"/>
</dbReference>
<dbReference type="PANTHER" id="PTHR30385">
    <property type="entry name" value="SIGMA FACTOR F FLAGELLAR"/>
    <property type="match status" value="1"/>
</dbReference>
<keyword evidence="4" id="KW-0804">Transcription</keyword>
<dbReference type="CDD" id="cd06171">
    <property type="entry name" value="Sigma70_r4"/>
    <property type="match status" value="1"/>
</dbReference>
<dbReference type="GO" id="GO:0016987">
    <property type="term" value="F:sigma factor activity"/>
    <property type="evidence" value="ECO:0007669"/>
    <property type="project" value="UniProtKB-KW"/>
</dbReference>
<name>A0A9X1YGR4_9BURK</name>
<dbReference type="PRINTS" id="PR00046">
    <property type="entry name" value="SIGMA70FCT"/>
</dbReference>
<accession>A0A9X1YGR4</accession>
<evidence type="ECO:0000256" key="4">
    <source>
        <dbReference type="ARBA" id="ARBA00023163"/>
    </source>
</evidence>
<evidence type="ECO:0000256" key="2">
    <source>
        <dbReference type="ARBA" id="ARBA00023082"/>
    </source>
</evidence>
<dbReference type="AlphaFoldDB" id="A0A9X1YGR4"/>
<feature type="compositionally biased region" description="Polar residues" evidence="5">
    <location>
        <begin position="121"/>
        <end position="130"/>
    </location>
</feature>
<organism evidence="7 8">
    <name type="scientific">Scleromatobacter humisilvae</name>
    <dbReference type="NCBI Taxonomy" id="2897159"/>
    <lineage>
        <taxon>Bacteria</taxon>
        <taxon>Pseudomonadati</taxon>
        <taxon>Pseudomonadota</taxon>
        <taxon>Betaproteobacteria</taxon>
        <taxon>Burkholderiales</taxon>
        <taxon>Sphaerotilaceae</taxon>
        <taxon>Scleromatobacter</taxon>
    </lineage>
</organism>
<proteinExistence type="predicted"/>
<dbReference type="Pfam" id="PF04545">
    <property type="entry name" value="Sigma70_r4"/>
    <property type="match status" value="1"/>
</dbReference>
<sequence length="292" mass="32431">MRKQASALSRRLPANVEKADLIQAGLIGVAQAAMNFQWEGDPDSEEGREAFLRYAQLRVKGAMLDELRQMDQLSRSQRRKFKVIQIARERWMQGHDQPPSLSELSEVCGIEVNEIAELEQAASTAQTQSLNDDDDDGEHYTPQGSHAATANDEVEARVDTAILLRRLEKFFATLPERERQVIDAYMGIGMSTEEVAESLGVSTSRVSQIYQATVKRITTHFAQKDQRALDRVYPSRSGPEFETLVASREAQMRWGTLLEDALTAPDNRFGARRGRKTASAETSGGGEGGETA</sequence>